<reference evidence="4 5" key="1">
    <citation type="submission" date="2021-12" db="EMBL/GenBank/DDBJ databases">
        <title>Discovery of the Pendulisporaceae a myxobacterial family with distinct sporulation behavior and unique specialized metabolism.</title>
        <authorList>
            <person name="Garcia R."/>
            <person name="Popoff A."/>
            <person name="Bader C.D."/>
            <person name="Loehr J."/>
            <person name="Walesch S."/>
            <person name="Walt C."/>
            <person name="Boldt J."/>
            <person name="Bunk B."/>
            <person name="Haeckl F.J.F.P.J."/>
            <person name="Gunesch A.P."/>
            <person name="Birkelbach J."/>
            <person name="Nuebel U."/>
            <person name="Pietschmann T."/>
            <person name="Bach T."/>
            <person name="Mueller R."/>
        </authorList>
    </citation>
    <scope>NUCLEOTIDE SEQUENCE [LARGE SCALE GENOMIC DNA]</scope>
    <source>
        <strain evidence="4 5">MSr12523</strain>
    </source>
</reference>
<sequence>MSKRVTAAAAAFLVSACTLVAACADDAGAPQDGNRGPDGGDSGNAPGPDGGSGIGDVDGGGPGGNDVCAHSEARASSVPVNAVFMLDRSGSMGDQPGGEQNRHTRWEPTKFALNSFFADSRTAGLKAALRDFPQMDATYPREPVCAPEAYEQPKVAMRPLPNNSSFKTAIENMGEPAGSSTVLSALRGALLHAKEIAATRPGERSVIVLVTDGLPDDPSPPRDACERAPYDDIRAAAKSAREQNPSISTYVVGVGTTRYRDQLDLVASAGGTERAFWIDVADPSKLTGELLARMKQAPTFSCSLDLPAPAPGKKLDFNAVQVTHTAGNGQTRTLAYSDACTGNQGWRYDNAQTPARIVLCTASCEAVQKDPAAKISIDARCTRP</sequence>
<protein>
    <submittedName>
        <fullName evidence="4">VWA domain-containing protein</fullName>
    </submittedName>
</protein>
<keyword evidence="5" id="KW-1185">Reference proteome</keyword>
<dbReference type="SUPFAM" id="SSF53300">
    <property type="entry name" value="vWA-like"/>
    <property type="match status" value="1"/>
</dbReference>
<dbReference type="PROSITE" id="PS51257">
    <property type="entry name" value="PROKAR_LIPOPROTEIN"/>
    <property type="match status" value="1"/>
</dbReference>
<accession>A0ABZ2JYN9</accession>
<evidence type="ECO:0000313" key="4">
    <source>
        <dbReference type="EMBL" id="WXA90188.1"/>
    </source>
</evidence>
<feature type="region of interest" description="Disordered" evidence="1">
    <location>
        <begin position="30"/>
        <end position="69"/>
    </location>
</feature>
<dbReference type="Gene3D" id="3.40.50.410">
    <property type="entry name" value="von Willebrand factor, type A domain"/>
    <property type="match status" value="1"/>
</dbReference>
<feature type="chain" id="PRO_5045073737" evidence="2">
    <location>
        <begin position="22"/>
        <end position="384"/>
    </location>
</feature>
<feature type="signal peptide" evidence="2">
    <location>
        <begin position="1"/>
        <end position="21"/>
    </location>
</feature>
<proteinExistence type="predicted"/>
<keyword evidence="2" id="KW-0732">Signal</keyword>
<dbReference type="Proteomes" id="UP001379533">
    <property type="component" value="Chromosome"/>
</dbReference>
<feature type="domain" description="VWFA" evidence="3">
    <location>
        <begin position="81"/>
        <end position="294"/>
    </location>
</feature>
<evidence type="ECO:0000313" key="5">
    <source>
        <dbReference type="Proteomes" id="UP001379533"/>
    </source>
</evidence>
<dbReference type="Pfam" id="PF00092">
    <property type="entry name" value="VWA"/>
    <property type="match status" value="1"/>
</dbReference>
<evidence type="ECO:0000256" key="2">
    <source>
        <dbReference type="SAM" id="SignalP"/>
    </source>
</evidence>
<organism evidence="4 5">
    <name type="scientific">Pendulispora brunnea</name>
    <dbReference type="NCBI Taxonomy" id="2905690"/>
    <lineage>
        <taxon>Bacteria</taxon>
        <taxon>Pseudomonadati</taxon>
        <taxon>Myxococcota</taxon>
        <taxon>Myxococcia</taxon>
        <taxon>Myxococcales</taxon>
        <taxon>Sorangiineae</taxon>
        <taxon>Pendulisporaceae</taxon>
        <taxon>Pendulispora</taxon>
    </lineage>
</organism>
<dbReference type="CDD" id="cd00198">
    <property type="entry name" value="vWFA"/>
    <property type="match status" value="1"/>
</dbReference>
<evidence type="ECO:0000259" key="3">
    <source>
        <dbReference type="PROSITE" id="PS50234"/>
    </source>
</evidence>
<gene>
    <name evidence="4" type="ORF">LZC95_27465</name>
</gene>
<dbReference type="EMBL" id="CP089982">
    <property type="protein sequence ID" value="WXA90188.1"/>
    <property type="molecule type" value="Genomic_DNA"/>
</dbReference>
<feature type="compositionally biased region" description="Gly residues" evidence="1">
    <location>
        <begin position="36"/>
        <end position="64"/>
    </location>
</feature>
<dbReference type="SMART" id="SM00327">
    <property type="entry name" value="VWA"/>
    <property type="match status" value="1"/>
</dbReference>
<dbReference type="InterPro" id="IPR036465">
    <property type="entry name" value="vWFA_dom_sf"/>
</dbReference>
<evidence type="ECO:0000256" key="1">
    <source>
        <dbReference type="SAM" id="MobiDB-lite"/>
    </source>
</evidence>
<dbReference type="RefSeq" id="WP_394840801.1">
    <property type="nucleotide sequence ID" value="NZ_CP089982.1"/>
</dbReference>
<name>A0ABZ2JYN9_9BACT</name>
<dbReference type="PROSITE" id="PS50234">
    <property type="entry name" value="VWFA"/>
    <property type="match status" value="1"/>
</dbReference>
<dbReference type="InterPro" id="IPR002035">
    <property type="entry name" value="VWF_A"/>
</dbReference>